<dbReference type="STRING" id="362976.HQ_2698A"/>
<dbReference type="HOGENOM" id="CLU_080903_0_0_2"/>
<evidence type="ECO:0000313" key="1">
    <source>
        <dbReference type="EMBL" id="CAJ52806.1"/>
    </source>
</evidence>
<dbReference type="InterPro" id="IPR036866">
    <property type="entry name" value="RibonucZ/Hydroxyglut_hydro"/>
</dbReference>
<dbReference type="EMBL" id="AM180088">
    <property type="protein sequence ID" value="CAJ52806.1"/>
    <property type="molecule type" value="Genomic_DNA"/>
</dbReference>
<dbReference type="Gene3D" id="3.60.15.10">
    <property type="entry name" value="Ribonuclease Z/Hydroxyacylglutathione hydrolase-like"/>
    <property type="match status" value="1"/>
</dbReference>
<dbReference type="eggNOG" id="arCOG04567">
    <property type="taxonomic scope" value="Archaea"/>
</dbReference>
<accession>Q18GT9</accession>
<dbReference type="SUPFAM" id="SSF56281">
    <property type="entry name" value="Metallo-hydrolase/oxidoreductase"/>
    <property type="match status" value="1"/>
</dbReference>
<dbReference type="Proteomes" id="UP000001975">
    <property type="component" value="Chromosome"/>
</dbReference>
<gene>
    <name evidence="1" type="ordered locus">HQ_2698A</name>
</gene>
<keyword evidence="2" id="KW-1185">Reference proteome</keyword>
<dbReference type="GeneID" id="4193081"/>
<dbReference type="KEGG" id="hwa:HQ_2698A"/>
<sequence>MPMKGRDASTYREVDRWSEGVGWIAYPDEMMQRTSHAVIGDDGNLWVIDPVDAPGVDELLATFGSANTEIAGVVVGLDRHTRDAAALASRHDVPIYVPTWMSGVADEIDNSVERFRDELGDSGYEAFEILNRGLPPWQEVGLFHRENGTLIIPEAVGTVSYFCAPGERLGIHPMLRPFPPRQALSRFEPKRILVGHGTGIMSNAARSLAAAVDNSRSNLPSAYSRAFKQLIS</sequence>
<dbReference type="AlphaFoldDB" id="Q18GT9"/>
<name>Q18GT9_HALWD</name>
<organism evidence="1 2">
    <name type="scientific">Haloquadratum walsbyi (strain DSM 16790 / HBSQ001)</name>
    <dbReference type="NCBI Taxonomy" id="362976"/>
    <lineage>
        <taxon>Archaea</taxon>
        <taxon>Methanobacteriati</taxon>
        <taxon>Methanobacteriota</taxon>
        <taxon>Stenosarchaea group</taxon>
        <taxon>Halobacteria</taxon>
        <taxon>Halobacteriales</taxon>
        <taxon>Haloferacaceae</taxon>
        <taxon>Haloquadratum</taxon>
    </lineage>
</organism>
<dbReference type="RefSeq" id="WP_011571922.1">
    <property type="nucleotide sequence ID" value="NC_008212.1"/>
</dbReference>
<protein>
    <submittedName>
        <fullName evidence="1">Beta-lactamase domain protein</fullName>
    </submittedName>
</protein>
<evidence type="ECO:0000313" key="2">
    <source>
        <dbReference type="Proteomes" id="UP000001975"/>
    </source>
</evidence>
<proteinExistence type="predicted"/>
<reference evidence="1 2" key="1">
    <citation type="journal article" date="2006" name="BMC Genomics">
        <title>The genome of the square archaeon Haloquadratum walsbyi: life at the limits of water activity.</title>
        <authorList>
            <person name="Bolhuis H.H."/>
            <person name="Palm P.P."/>
            <person name="Wende A.W."/>
            <person name="Falb M.M."/>
            <person name="Rampp M.M."/>
            <person name="Rodriguez-Valera F.F."/>
            <person name="Pfeiffer F.F."/>
            <person name="Oesterhelt D.D."/>
        </authorList>
    </citation>
    <scope>NUCLEOTIDE SEQUENCE [LARGE SCALE GENOMIC DNA]</scope>
    <source>
        <strain evidence="2">DSM 16790 / HBSQ001</strain>
    </source>
</reference>